<feature type="binding site" description="axial binding residue" evidence="14">
    <location>
        <position position="133"/>
    </location>
    <ligand>
        <name>heme</name>
        <dbReference type="ChEBI" id="CHEBI:30413"/>
        <label>3</label>
    </ligand>
    <ligandPart>
        <name>Fe</name>
        <dbReference type="ChEBI" id="CHEBI:18248"/>
    </ligandPart>
</feature>
<gene>
    <name evidence="16" type="ORF">SP90_00255</name>
</gene>
<feature type="binding site" description="covalent" evidence="13">
    <location>
        <position position="129"/>
    </location>
    <ligand>
        <name>heme</name>
        <dbReference type="ChEBI" id="CHEBI:30413"/>
        <label>3</label>
    </ligand>
</feature>
<dbReference type="InterPro" id="IPR038266">
    <property type="entry name" value="NapC/NirT_cytc_sf"/>
</dbReference>
<proteinExistence type="inferred from homology"/>
<dbReference type="OrthoDB" id="9782159at2"/>
<dbReference type="InterPro" id="IPR024717">
    <property type="entry name" value="NapC/NirT/NrfH"/>
</dbReference>
<keyword evidence="11" id="KW-0472">Membrane</keyword>
<feature type="binding site" description="covalent" evidence="13">
    <location>
        <position position="78"/>
    </location>
    <ligand>
        <name>heme</name>
        <dbReference type="ChEBI" id="CHEBI:30413"/>
        <label>2</label>
    </ligand>
</feature>
<comment type="caution">
    <text evidence="16">The sequence shown here is derived from an EMBL/GenBank/DDBJ whole genome shotgun (WGS) entry which is preliminary data.</text>
</comment>
<name>A0A1B7XPS3_9BACT</name>
<feature type="domain" description="NapC/NirT cytochrome c N-terminal" evidence="15">
    <location>
        <begin position="11"/>
        <end position="172"/>
    </location>
</feature>
<feature type="binding site" description="covalent" evidence="13">
    <location>
        <position position="48"/>
    </location>
    <ligand>
        <name>heme</name>
        <dbReference type="ChEBI" id="CHEBI:30413"/>
        <label>1</label>
    </ligand>
</feature>
<feature type="binding site" description="covalent" evidence="13">
    <location>
        <position position="164"/>
    </location>
    <ligand>
        <name>heme</name>
        <dbReference type="ChEBI" id="CHEBI:30413"/>
        <label>4</label>
    </ligand>
</feature>
<dbReference type="Proteomes" id="UP000091979">
    <property type="component" value="Unassembled WGS sequence"/>
</dbReference>
<keyword evidence="16" id="KW-0808">Transferase</keyword>
<keyword evidence="6" id="KW-0812">Transmembrane</keyword>
<feature type="binding site" evidence="13">
    <location>
        <position position="92"/>
    </location>
    <ligand>
        <name>a menaquinol</name>
        <dbReference type="ChEBI" id="CHEBI:18151"/>
    </ligand>
</feature>
<keyword evidence="7 12" id="KW-0479">Metal-binding</keyword>
<dbReference type="PATRIC" id="fig|1560234.3.peg.52"/>
<evidence type="ECO:0000256" key="12">
    <source>
        <dbReference type="PIRNR" id="PIRNR000013"/>
    </source>
</evidence>
<keyword evidence="4" id="KW-1003">Cell membrane</keyword>
<dbReference type="PANTHER" id="PTHR30333">
    <property type="entry name" value="CYTOCHROME C-TYPE PROTEIN"/>
    <property type="match status" value="1"/>
</dbReference>
<dbReference type="GO" id="GO:0046872">
    <property type="term" value="F:metal ion binding"/>
    <property type="evidence" value="ECO:0007669"/>
    <property type="project" value="UniProtKB-KW"/>
</dbReference>
<keyword evidence="5 12" id="KW-0349">Heme</keyword>
<feature type="binding site" description="axial binding residue" evidence="14">
    <location>
        <position position="170"/>
    </location>
    <ligand>
        <name>heme</name>
        <dbReference type="ChEBI" id="CHEBI:30413"/>
        <label>2</label>
    </ligand>
    <ligandPart>
        <name>Fe</name>
        <dbReference type="ChEBI" id="CHEBI:18248"/>
    </ligandPart>
</feature>
<keyword evidence="9" id="KW-1133">Transmembrane helix</keyword>
<dbReference type="GO" id="GO:0009061">
    <property type="term" value="P:anaerobic respiration"/>
    <property type="evidence" value="ECO:0007669"/>
    <property type="project" value="TreeGrafter"/>
</dbReference>
<dbReference type="GO" id="GO:0009055">
    <property type="term" value="F:electron transfer activity"/>
    <property type="evidence" value="ECO:0007669"/>
    <property type="project" value="TreeGrafter"/>
</dbReference>
<protein>
    <recommendedName>
        <fullName evidence="12">Cytochrome c-type protein</fullName>
    </recommendedName>
</protein>
<feature type="binding site" description="axial binding residue" evidence="14">
    <location>
        <position position="79"/>
    </location>
    <ligand>
        <name>heme</name>
        <dbReference type="ChEBI" id="CHEBI:30413"/>
        <label>2</label>
    </ligand>
    <ligandPart>
        <name>Fe</name>
        <dbReference type="ChEBI" id="CHEBI:18248"/>
    </ligandPart>
</feature>
<feature type="binding site" description="axial binding residue" evidence="14">
    <location>
        <position position="51"/>
    </location>
    <ligand>
        <name>heme</name>
        <dbReference type="ChEBI" id="CHEBI:30413"/>
        <label>1</label>
    </ligand>
    <ligandPart>
        <name>Fe</name>
        <dbReference type="ChEBI" id="CHEBI:18248"/>
    </ligandPart>
</feature>
<feature type="binding site" description="covalent" evidence="13">
    <location>
        <position position="132"/>
    </location>
    <ligand>
        <name>heme</name>
        <dbReference type="ChEBI" id="CHEBI:30413"/>
        <label>3</label>
    </ligand>
</feature>
<accession>A0A1B7XPS3</accession>
<comment type="subcellular location">
    <subcellularLocation>
        <location evidence="1">Cell membrane</location>
        <topology evidence="1">Single-pass membrane protein</topology>
    </subcellularLocation>
</comment>
<reference evidence="16 17" key="1">
    <citation type="submission" date="2015-01" db="EMBL/GenBank/DDBJ databases">
        <title>Desulfovibrio sp. JC271 draft genome sequence.</title>
        <authorList>
            <person name="Shivani Y."/>
            <person name="Subhash Y."/>
            <person name="Sasikala C."/>
            <person name="Ramana C.V."/>
        </authorList>
    </citation>
    <scope>NUCLEOTIDE SEQUENCE [LARGE SCALE GENOMIC DNA]</scope>
    <source>
        <strain evidence="16 17">JC271</strain>
    </source>
</reference>
<evidence type="ECO:0000256" key="13">
    <source>
        <dbReference type="PIRSR" id="PIRSR000013-1"/>
    </source>
</evidence>
<sequence length="185" mass="21195">MPHRNDRRKRKKLLLIGGVAGFVLTIVLVLASGHMIALTNTDQFCVTCHVMKPFRQAWLASPHGGNNPQGVVAQCVDCHLPHGTLVEYVVAKAYTGTHDVIMNMIIDPYTHDWGANRADRENYTYDNSCRKCHTRLQAPKMGIKAILAHREYLRKENKLRCVKCHENVGHKDMMYYVNKYFNRDS</sequence>
<feature type="binding site" description="covalent" evidence="13">
    <location>
        <position position="45"/>
    </location>
    <ligand>
        <name>heme</name>
        <dbReference type="ChEBI" id="CHEBI:30413"/>
        <label>1</label>
    </ligand>
</feature>
<keyword evidence="8 12" id="KW-0249">Electron transport</keyword>
<evidence type="ECO:0000256" key="3">
    <source>
        <dbReference type="ARBA" id="ARBA00022448"/>
    </source>
</evidence>
<organism evidence="16 17">
    <name type="scientific">Halodesulfovibrio spirochaetisodalis</name>
    <dbReference type="NCBI Taxonomy" id="1560234"/>
    <lineage>
        <taxon>Bacteria</taxon>
        <taxon>Pseudomonadati</taxon>
        <taxon>Thermodesulfobacteriota</taxon>
        <taxon>Desulfovibrionia</taxon>
        <taxon>Desulfovibrionales</taxon>
        <taxon>Desulfovibrionaceae</taxon>
        <taxon>Halodesulfovibrio</taxon>
    </lineage>
</organism>
<dbReference type="AlphaFoldDB" id="A0A1B7XPS3"/>
<dbReference type="GO" id="GO:0019333">
    <property type="term" value="P:denitrification pathway"/>
    <property type="evidence" value="ECO:0007669"/>
    <property type="project" value="InterPro"/>
</dbReference>
<dbReference type="InterPro" id="IPR005126">
    <property type="entry name" value="NapC/NirT_cyt_c_N"/>
</dbReference>
<dbReference type="GO" id="GO:0020037">
    <property type="term" value="F:heme binding"/>
    <property type="evidence" value="ECO:0007669"/>
    <property type="project" value="InterPro"/>
</dbReference>
<dbReference type="InterPro" id="IPR051174">
    <property type="entry name" value="Cytochrome_c-type_ET"/>
</dbReference>
<feature type="binding site" description="axial binding residue" evidence="14">
    <location>
        <position position="165"/>
    </location>
    <ligand>
        <name>heme</name>
        <dbReference type="ChEBI" id="CHEBI:30413"/>
        <label>4</label>
    </ligand>
    <ligandPart>
        <name>Fe</name>
        <dbReference type="ChEBI" id="CHEBI:18248"/>
    </ligandPart>
</feature>
<keyword evidence="3 12" id="KW-0813">Transport</keyword>
<evidence type="ECO:0000256" key="7">
    <source>
        <dbReference type="ARBA" id="ARBA00022723"/>
    </source>
</evidence>
<dbReference type="Pfam" id="PF03264">
    <property type="entry name" value="Cytochrom_NNT"/>
    <property type="match status" value="1"/>
</dbReference>
<evidence type="ECO:0000256" key="1">
    <source>
        <dbReference type="ARBA" id="ARBA00004162"/>
    </source>
</evidence>
<evidence type="ECO:0000313" key="17">
    <source>
        <dbReference type="Proteomes" id="UP000091979"/>
    </source>
</evidence>
<dbReference type="PIRSF" id="PIRSF000013">
    <property type="entry name" value="4_hem_cytochrm_NapC"/>
    <property type="match status" value="1"/>
</dbReference>
<dbReference type="STRING" id="1560234.SP90_00255"/>
<dbReference type="EMBL" id="JXMS01000001">
    <property type="protein sequence ID" value="OBQ57518.1"/>
    <property type="molecule type" value="Genomic_DNA"/>
</dbReference>
<keyword evidence="10 12" id="KW-0408">Iron</keyword>
<dbReference type="GO" id="GO:0005886">
    <property type="term" value="C:plasma membrane"/>
    <property type="evidence" value="ECO:0007669"/>
    <property type="project" value="UniProtKB-SubCell"/>
</dbReference>
<evidence type="ECO:0000256" key="5">
    <source>
        <dbReference type="ARBA" id="ARBA00022617"/>
    </source>
</evidence>
<dbReference type="Gene3D" id="1.10.3820.10">
    <property type="entry name" value="Di-heme elbow motif domain"/>
    <property type="match status" value="1"/>
</dbReference>
<feature type="binding site" description="covalent" evidence="13">
    <location>
        <position position="75"/>
    </location>
    <ligand>
        <name>heme</name>
        <dbReference type="ChEBI" id="CHEBI:30413"/>
        <label>2</label>
    </ligand>
</feature>
<evidence type="ECO:0000256" key="11">
    <source>
        <dbReference type="ARBA" id="ARBA00023136"/>
    </source>
</evidence>
<evidence type="ECO:0000256" key="9">
    <source>
        <dbReference type="ARBA" id="ARBA00022989"/>
    </source>
</evidence>
<evidence type="ECO:0000313" key="16">
    <source>
        <dbReference type="EMBL" id="OBQ57518.1"/>
    </source>
</evidence>
<evidence type="ECO:0000256" key="8">
    <source>
        <dbReference type="ARBA" id="ARBA00022982"/>
    </source>
</evidence>
<feature type="binding site" description="axial binding residue" evidence="14">
    <location>
        <position position="99"/>
    </location>
    <ligand>
        <name>heme</name>
        <dbReference type="ChEBI" id="CHEBI:30413"/>
        <label>1</label>
    </ligand>
    <ligandPart>
        <name>Fe</name>
        <dbReference type="ChEBI" id="CHEBI:18248"/>
    </ligandPart>
</feature>
<dbReference type="GO" id="GO:0016740">
    <property type="term" value="F:transferase activity"/>
    <property type="evidence" value="ECO:0007669"/>
    <property type="project" value="UniProtKB-KW"/>
</dbReference>
<dbReference type="PANTHER" id="PTHR30333:SF1">
    <property type="entry name" value="CYTOCHROME C-TYPE PROTEIN NAPC"/>
    <property type="match status" value="1"/>
</dbReference>
<evidence type="ECO:0000256" key="6">
    <source>
        <dbReference type="ARBA" id="ARBA00022692"/>
    </source>
</evidence>
<comment type="PTM">
    <text evidence="12">Binds 4 heme groups per subunit.</text>
</comment>
<dbReference type="InterPro" id="IPR036280">
    <property type="entry name" value="Multihaem_cyt_sf"/>
</dbReference>
<feature type="binding site" description="covalent" evidence="13">
    <location>
        <position position="161"/>
    </location>
    <ligand>
        <name>heme</name>
        <dbReference type="ChEBI" id="CHEBI:30413"/>
        <label>4</label>
    </ligand>
</feature>
<evidence type="ECO:0000256" key="4">
    <source>
        <dbReference type="ARBA" id="ARBA00022475"/>
    </source>
</evidence>
<comment type="similarity">
    <text evidence="2">Belongs to the NapC/NirT/NrfH family.</text>
</comment>
<dbReference type="RefSeq" id="WP_066851383.1">
    <property type="nucleotide sequence ID" value="NZ_JXMS01000001.1"/>
</dbReference>
<evidence type="ECO:0000256" key="2">
    <source>
        <dbReference type="ARBA" id="ARBA00007395"/>
    </source>
</evidence>
<feature type="binding site" evidence="13">
    <location>
        <position position="99"/>
    </location>
    <ligand>
        <name>a menaquinol</name>
        <dbReference type="ChEBI" id="CHEBI:18151"/>
    </ligand>
</feature>
<evidence type="ECO:0000259" key="15">
    <source>
        <dbReference type="Pfam" id="PF03264"/>
    </source>
</evidence>
<dbReference type="SUPFAM" id="SSF48695">
    <property type="entry name" value="Multiheme cytochromes"/>
    <property type="match status" value="1"/>
</dbReference>
<comment type="cofactor">
    <cofactor evidence="13">
        <name>heme</name>
        <dbReference type="ChEBI" id="CHEBI:30413"/>
    </cofactor>
    <text evidence="13">Binds 4 heme groups per subunit.</text>
</comment>
<keyword evidence="17" id="KW-1185">Reference proteome</keyword>
<evidence type="ECO:0000256" key="14">
    <source>
        <dbReference type="PIRSR" id="PIRSR000013-2"/>
    </source>
</evidence>
<evidence type="ECO:0000256" key="10">
    <source>
        <dbReference type="ARBA" id="ARBA00023004"/>
    </source>
</evidence>